<dbReference type="EMBL" id="AZIL01000001">
    <property type="protein sequence ID" value="EWM30670.1"/>
    <property type="molecule type" value="Genomic_DNA"/>
</dbReference>
<reference evidence="1 2" key="1">
    <citation type="journal article" date="2014" name="Mol. Plant">
        <title>Chromosome Scale Genome Assembly and Transcriptome Profiling of Nannochloropsis gaditana in Nitrogen Depletion.</title>
        <authorList>
            <person name="Corteggiani Carpinelli E."/>
            <person name="Telatin A."/>
            <person name="Vitulo N."/>
            <person name="Forcato C."/>
            <person name="D'Angelo M."/>
            <person name="Schiavon R."/>
            <person name="Vezzi A."/>
            <person name="Giacometti G.M."/>
            <person name="Morosinotto T."/>
            <person name="Valle G."/>
        </authorList>
    </citation>
    <scope>NUCLEOTIDE SEQUENCE [LARGE SCALE GENOMIC DNA]</scope>
    <source>
        <strain evidence="1 2">B-31</strain>
    </source>
</reference>
<comment type="caution">
    <text evidence="1">The sequence shown here is derived from an EMBL/GenBank/DDBJ whole genome shotgun (WGS) entry which is preliminary data.</text>
</comment>
<sequence>MKVHEHHHMNWSDHWRRDIWGMLVPRRNNTALSMFFIAYLLNGWASEDRGGFNATHLSALQWAILSDFNIITYEASKSMGGAWCWTCYLRALCYLRDILVENRK</sequence>
<dbReference type="Proteomes" id="UP000019335">
    <property type="component" value="Chromosome 1"/>
</dbReference>
<proteinExistence type="predicted"/>
<accession>W7TTY3</accession>
<gene>
    <name evidence="1" type="ORF">Naga_100091g16</name>
</gene>
<keyword evidence="2" id="KW-1185">Reference proteome</keyword>
<evidence type="ECO:0000313" key="1">
    <source>
        <dbReference type="EMBL" id="EWM30670.1"/>
    </source>
</evidence>
<evidence type="ECO:0000313" key="2">
    <source>
        <dbReference type="Proteomes" id="UP000019335"/>
    </source>
</evidence>
<dbReference type="AlphaFoldDB" id="W7TTY3"/>
<name>W7TTY3_9STRA</name>
<protein>
    <submittedName>
        <fullName evidence="1">Uncharacterized protein</fullName>
    </submittedName>
</protein>
<organism evidence="1 2">
    <name type="scientific">Nannochloropsis gaditana</name>
    <dbReference type="NCBI Taxonomy" id="72520"/>
    <lineage>
        <taxon>Eukaryota</taxon>
        <taxon>Sar</taxon>
        <taxon>Stramenopiles</taxon>
        <taxon>Ochrophyta</taxon>
        <taxon>Eustigmatophyceae</taxon>
        <taxon>Eustigmatales</taxon>
        <taxon>Monodopsidaceae</taxon>
        <taxon>Nannochloropsis</taxon>
    </lineage>
</organism>